<dbReference type="EMBL" id="CP043329">
    <property type="protein sequence ID" value="QEK52336.1"/>
    <property type="molecule type" value="Genomic_DNA"/>
</dbReference>
<keyword evidence="2" id="KW-1185">Reference proteome</keyword>
<gene>
    <name evidence="1" type="ORF">FYC62_12270</name>
</gene>
<sequence>MMSNKKGIKLLSLLLLVAVMLSAIPLHQLLHQHQNLKEQTHTCELNKYEQHCCKPANVFHKNAALLKQDFFLFVLQQETVYHRIYQDAIITKSLSFSNKAPPFYLS</sequence>
<evidence type="ECO:0000313" key="2">
    <source>
        <dbReference type="Proteomes" id="UP000323653"/>
    </source>
</evidence>
<protein>
    <recommendedName>
        <fullName evidence="3">DUF2607 family protein</fullName>
    </recommendedName>
</protein>
<name>A0A5C0VIJ8_9SPHI</name>
<reference evidence="1 2" key="1">
    <citation type="submission" date="2019-08" db="EMBL/GenBank/DDBJ databases">
        <title>Pedobacter sp. nov., isolated from Han river, South Korea.</title>
        <authorList>
            <person name="Lee D.-H."/>
            <person name="Kim Y.-S."/>
            <person name="Hwang E.-M."/>
            <person name="Le Tran T.C."/>
            <person name="Cha C.-J."/>
        </authorList>
    </citation>
    <scope>NUCLEOTIDE SEQUENCE [LARGE SCALE GENOMIC DNA]</scope>
    <source>
        <strain evidence="1 2">CJ43</strain>
    </source>
</reference>
<evidence type="ECO:0008006" key="3">
    <source>
        <dbReference type="Google" id="ProtNLM"/>
    </source>
</evidence>
<dbReference type="Proteomes" id="UP000323653">
    <property type="component" value="Chromosome"/>
</dbReference>
<evidence type="ECO:0000313" key="1">
    <source>
        <dbReference type="EMBL" id="QEK52336.1"/>
    </source>
</evidence>
<organism evidence="1 2">
    <name type="scientific">Pedobacter aquae</name>
    <dbReference type="NCBI Taxonomy" id="2605747"/>
    <lineage>
        <taxon>Bacteria</taxon>
        <taxon>Pseudomonadati</taxon>
        <taxon>Bacteroidota</taxon>
        <taxon>Sphingobacteriia</taxon>
        <taxon>Sphingobacteriales</taxon>
        <taxon>Sphingobacteriaceae</taxon>
        <taxon>Pedobacter</taxon>
    </lineage>
</organism>
<proteinExistence type="predicted"/>
<accession>A0A5C0VIJ8</accession>
<dbReference type="AlphaFoldDB" id="A0A5C0VIJ8"/>
<dbReference type="KEGG" id="pej:FYC62_12270"/>